<dbReference type="InterPro" id="IPR025333">
    <property type="entry name" value="DUF4239"/>
</dbReference>
<dbReference type="Proteomes" id="UP000199205">
    <property type="component" value="Unassembled WGS sequence"/>
</dbReference>
<protein>
    <recommendedName>
        <fullName evidence="4">DUF4239 domain-containing protein</fullName>
    </recommendedName>
</protein>
<feature type="transmembrane region" description="Helical" evidence="1">
    <location>
        <begin position="261"/>
        <end position="282"/>
    </location>
</feature>
<dbReference type="AlphaFoldDB" id="A0A1C3WSQ4"/>
<keyword evidence="1" id="KW-0812">Transmembrane</keyword>
<dbReference type="EMBL" id="FMAF01000016">
    <property type="protein sequence ID" value="SCB42998.1"/>
    <property type="molecule type" value="Genomic_DNA"/>
</dbReference>
<keyword evidence="1" id="KW-0472">Membrane</keyword>
<name>A0A1C3WSQ4_9HYPH</name>
<evidence type="ECO:0008006" key="4">
    <source>
        <dbReference type="Google" id="ProtNLM"/>
    </source>
</evidence>
<accession>A0A1C3WSQ4</accession>
<evidence type="ECO:0000313" key="3">
    <source>
        <dbReference type="Proteomes" id="UP000199205"/>
    </source>
</evidence>
<evidence type="ECO:0000313" key="2">
    <source>
        <dbReference type="EMBL" id="SCB42998.1"/>
    </source>
</evidence>
<feature type="transmembrane region" description="Helical" evidence="1">
    <location>
        <begin position="234"/>
        <end position="254"/>
    </location>
</feature>
<evidence type="ECO:0000256" key="1">
    <source>
        <dbReference type="SAM" id="Phobius"/>
    </source>
</evidence>
<dbReference type="RefSeq" id="WP_245297571.1">
    <property type="nucleotide sequence ID" value="NZ_FMAF01000016.1"/>
</dbReference>
<sequence length="309" mass="33642">MQQAAGYYNSVTRRSGKITKLLCSRSAEIHVIIYGQTQLEQYFMQREAVWTLALFILLMISATAGSVLRDRLPAPHRGNETIDFLRVVTALLVTFAALVMSLLLASELNAYTTASHDRNHYAAGLAEMDLCLRNYGSALDNERQLLHSYTAAVIASTWPEEPQPPGVAYPDISKLPLVGEAPALGVILNTIGLGIAHQQPADPFHQALVTRCHQVFTNLMMGRWTVIEDAHGSLSAPFLGVLIFWLMLVFLSFGLQAPKNLLAGSIVAVAIVSVASVMFVILDLDLPYGGLFGISSTSMRNALADMLAQ</sequence>
<proteinExistence type="predicted"/>
<gene>
    <name evidence="2" type="ORF">GA0061101_11687</name>
</gene>
<dbReference type="Pfam" id="PF14023">
    <property type="entry name" value="Bestrophin-like"/>
    <property type="match status" value="1"/>
</dbReference>
<feature type="transmembrane region" description="Helical" evidence="1">
    <location>
        <begin position="84"/>
        <end position="105"/>
    </location>
</feature>
<reference evidence="3" key="1">
    <citation type="submission" date="2016-08" db="EMBL/GenBank/DDBJ databases">
        <authorList>
            <person name="Varghese N."/>
            <person name="Submissions Spin"/>
        </authorList>
    </citation>
    <scope>NUCLEOTIDE SEQUENCE [LARGE SCALE GENOMIC DNA]</scope>
    <source>
        <strain evidence="3">P1-7</strain>
    </source>
</reference>
<feature type="transmembrane region" description="Helical" evidence="1">
    <location>
        <begin position="48"/>
        <end position="68"/>
    </location>
</feature>
<keyword evidence="1" id="KW-1133">Transmembrane helix</keyword>
<organism evidence="2 3">
    <name type="scientific">Rhizobium lusitanum</name>
    <dbReference type="NCBI Taxonomy" id="293958"/>
    <lineage>
        <taxon>Bacteria</taxon>
        <taxon>Pseudomonadati</taxon>
        <taxon>Pseudomonadota</taxon>
        <taxon>Alphaproteobacteria</taxon>
        <taxon>Hyphomicrobiales</taxon>
        <taxon>Rhizobiaceae</taxon>
        <taxon>Rhizobium/Agrobacterium group</taxon>
        <taxon>Rhizobium</taxon>
    </lineage>
</organism>